<dbReference type="GO" id="GO:0009055">
    <property type="term" value="F:electron transfer activity"/>
    <property type="evidence" value="ECO:0007669"/>
    <property type="project" value="InterPro"/>
</dbReference>
<sequence length="170" mass="18101">MSLSALEKGALGAVCALGLLVMAMDVPALRRPVPPAPLPPTPAALATAEADARAAAIRAEAGRQEAERAAAAKAEADRLAAVQHPAETEDVLPAGNGREEVFARCTACHSTAIIRRSGFSRARWDELMDWMTEKQGMAPLEGDVRVLVVDYLAQHFAPRRGPRNANPFLN</sequence>
<dbReference type="STRING" id="198092.SAMN02745194_01071"/>
<dbReference type="Proteomes" id="UP000184387">
    <property type="component" value="Unassembled WGS sequence"/>
</dbReference>
<accession>A0A1M6E1P1</accession>
<dbReference type="InterPro" id="IPR036909">
    <property type="entry name" value="Cyt_c-like_dom_sf"/>
</dbReference>
<dbReference type="EMBL" id="FQZF01000005">
    <property type="protein sequence ID" value="SHI79361.1"/>
    <property type="molecule type" value="Genomic_DNA"/>
</dbReference>
<protein>
    <recommendedName>
        <fullName evidence="3">Cytochrome c domain-containing protein</fullName>
    </recommendedName>
</protein>
<evidence type="ECO:0000313" key="1">
    <source>
        <dbReference type="EMBL" id="SHI79361.1"/>
    </source>
</evidence>
<keyword evidence="2" id="KW-1185">Reference proteome</keyword>
<dbReference type="SUPFAM" id="SSF46626">
    <property type="entry name" value="Cytochrome c"/>
    <property type="match status" value="1"/>
</dbReference>
<dbReference type="Gene3D" id="1.10.760.10">
    <property type="entry name" value="Cytochrome c-like domain"/>
    <property type="match status" value="1"/>
</dbReference>
<evidence type="ECO:0008006" key="3">
    <source>
        <dbReference type="Google" id="ProtNLM"/>
    </source>
</evidence>
<organism evidence="1 2">
    <name type="scientific">Muricoccus roseus</name>
    <dbReference type="NCBI Taxonomy" id="198092"/>
    <lineage>
        <taxon>Bacteria</taxon>
        <taxon>Pseudomonadati</taxon>
        <taxon>Pseudomonadota</taxon>
        <taxon>Alphaproteobacteria</taxon>
        <taxon>Acetobacterales</taxon>
        <taxon>Roseomonadaceae</taxon>
        <taxon>Muricoccus</taxon>
    </lineage>
</organism>
<reference evidence="1 2" key="1">
    <citation type="submission" date="2016-11" db="EMBL/GenBank/DDBJ databases">
        <authorList>
            <person name="Jaros S."/>
            <person name="Januszkiewicz K."/>
            <person name="Wedrychowicz H."/>
        </authorList>
    </citation>
    <scope>NUCLEOTIDE SEQUENCE [LARGE SCALE GENOMIC DNA]</scope>
    <source>
        <strain evidence="1 2">DSM 14916</strain>
    </source>
</reference>
<dbReference type="GO" id="GO:0020037">
    <property type="term" value="F:heme binding"/>
    <property type="evidence" value="ECO:0007669"/>
    <property type="project" value="InterPro"/>
</dbReference>
<dbReference type="AlphaFoldDB" id="A0A1M6E1P1"/>
<proteinExistence type="predicted"/>
<name>A0A1M6E1P1_9PROT</name>
<evidence type="ECO:0000313" key="2">
    <source>
        <dbReference type="Proteomes" id="UP000184387"/>
    </source>
</evidence>
<gene>
    <name evidence="1" type="ORF">SAMN02745194_01071</name>
</gene>